<proteinExistence type="predicted"/>
<sequence length="70" mass="7529">MTGLIPEHHGQLAAVVTIKSTLALDEPALIQVVKDVTRQVIAHDTNLRASWGSMIHIVEEPTPAVPPVKS</sequence>
<dbReference type="AlphaFoldDB" id="A0AA41R0D5"/>
<dbReference type="RefSeq" id="WP_243013204.1">
    <property type="nucleotide sequence ID" value="NZ_JALGAR010000006.1"/>
</dbReference>
<reference evidence="1" key="1">
    <citation type="submission" date="2022-03" db="EMBL/GenBank/DDBJ databases">
        <title>Cryobacterium sp. nov. strain ZS14-85, isolated from Antarctic soil.</title>
        <authorList>
            <person name="Li J."/>
            <person name="Niu G."/>
        </authorList>
    </citation>
    <scope>NUCLEOTIDE SEQUENCE</scope>
    <source>
        <strain evidence="1">ZS14-85</strain>
    </source>
</reference>
<name>A0AA41R0D5_9MICO</name>
<dbReference type="Proteomes" id="UP001165341">
    <property type="component" value="Unassembled WGS sequence"/>
</dbReference>
<comment type="caution">
    <text evidence="1">The sequence shown here is derived from an EMBL/GenBank/DDBJ whole genome shotgun (WGS) entry which is preliminary data.</text>
</comment>
<evidence type="ECO:0000313" key="1">
    <source>
        <dbReference type="EMBL" id="MCI4659713.1"/>
    </source>
</evidence>
<gene>
    <name evidence="1" type="ORF">MQH31_18055</name>
</gene>
<dbReference type="EMBL" id="JALGAR010000006">
    <property type="protein sequence ID" value="MCI4659713.1"/>
    <property type="molecule type" value="Genomic_DNA"/>
</dbReference>
<accession>A0AA41R0D5</accession>
<keyword evidence="2" id="KW-1185">Reference proteome</keyword>
<protein>
    <submittedName>
        <fullName evidence="1">Uncharacterized protein</fullName>
    </submittedName>
</protein>
<evidence type="ECO:0000313" key="2">
    <source>
        <dbReference type="Proteomes" id="UP001165341"/>
    </source>
</evidence>
<organism evidence="1 2">
    <name type="scientific">Cryobacterium zhongshanensis</name>
    <dbReference type="NCBI Taxonomy" id="2928153"/>
    <lineage>
        <taxon>Bacteria</taxon>
        <taxon>Bacillati</taxon>
        <taxon>Actinomycetota</taxon>
        <taxon>Actinomycetes</taxon>
        <taxon>Micrococcales</taxon>
        <taxon>Microbacteriaceae</taxon>
        <taxon>Cryobacterium</taxon>
    </lineage>
</organism>